<keyword evidence="3" id="KW-0813">Transport</keyword>
<dbReference type="Pfam" id="PF13768">
    <property type="entry name" value="VWA_3"/>
    <property type="match status" value="1"/>
</dbReference>
<evidence type="ECO:0000256" key="13">
    <source>
        <dbReference type="ARBA" id="ARBA00023136"/>
    </source>
</evidence>
<evidence type="ECO:0000313" key="20">
    <source>
        <dbReference type="RefSeq" id="XP_038873942.1"/>
    </source>
</evidence>
<evidence type="ECO:0000256" key="1">
    <source>
        <dbReference type="ARBA" id="ARBA00004479"/>
    </source>
</evidence>
<dbReference type="PROSITE" id="PS50234">
    <property type="entry name" value="VWFA"/>
    <property type="match status" value="1"/>
</dbReference>
<dbReference type="GO" id="GO:0005245">
    <property type="term" value="F:voltage-gated calcium channel activity"/>
    <property type="evidence" value="ECO:0007669"/>
    <property type="project" value="TreeGrafter"/>
</dbReference>
<evidence type="ECO:0000256" key="16">
    <source>
        <dbReference type="ARBA" id="ARBA00023303"/>
    </source>
</evidence>
<accession>A0A8U1FC72</accession>
<dbReference type="SUPFAM" id="SSF53300">
    <property type="entry name" value="vWA-like"/>
    <property type="match status" value="1"/>
</dbReference>
<organism evidence="19 20">
    <name type="scientific">Salvelinus namaycush</name>
    <name type="common">Lake trout</name>
    <name type="synonym">Salmo namaycush</name>
    <dbReference type="NCBI Taxonomy" id="8040"/>
    <lineage>
        <taxon>Eukaryota</taxon>
        <taxon>Metazoa</taxon>
        <taxon>Chordata</taxon>
        <taxon>Craniata</taxon>
        <taxon>Vertebrata</taxon>
        <taxon>Euteleostomi</taxon>
        <taxon>Actinopterygii</taxon>
        <taxon>Neopterygii</taxon>
        <taxon>Teleostei</taxon>
        <taxon>Protacanthopterygii</taxon>
        <taxon>Salmoniformes</taxon>
        <taxon>Salmonidae</taxon>
        <taxon>Salmoninae</taxon>
        <taxon>Salvelinus</taxon>
    </lineage>
</organism>
<keyword evidence="8" id="KW-0732">Signal</keyword>
<dbReference type="Pfam" id="PF08399">
    <property type="entry name" value="VWA_N"/>
    <property type="match status" value="1"/>
</dbReference>
<dbReference type="PANTHER" id="PTHR10166:SF59">
    <property type="entry name" value="VOLTAGE-DEPENDENT CALCIUM CHANNEL SUBUNIT ALPHA-2_DELTA-4"/>
    <property type="match status" value="1"/>
</dbReference>
<evidence type="ECO:0000256" key="10">
    <source>
        <dbReference type="ARBA" id="ARBA00022882"/>
    </source>
</evidence>
<evidence type="ECO:0000256" key="2">
    <source>
        <dbReference type="ARBA" id="ARBA00007060"/>
    </source>
</evidence>
<dbReference type="FunFam" id="3.30.450.20:FF:000012">
    <property type="entry name" value="Calcium channel, voltage-dependent, alpha2/delta subunit 3"/>
    <property type="match status" value="1"/>
</dbReference>
<evidence type="ECO:0000256" key="17">
    <source>
        <dbReference type="SAM" id="MobiDB-lite"/>
    </source>
</evidence>
<keyword evidence="10" id="KW-0851">Voltage-gated channel</keyword>
<evidence type="ECO:0000256" key="11">
    <source>
        <dbReference type="ARBA" id="ARBA00022989"/>
    </source>
</evidence>
<dbReference type="SMART" id="SM00327">
    <property type="entry name" value="VWA"/>
    <property type="match status" value="1"/>
</dbReference>
<keyword evidence="9" id="KW-0106">Calcium</keyword>
<dbReference type="KEGG" id="snh:120066590"/>
<reference evidence="20" key="1">
    <citation type="submission" date="2025-08" db="UniProtKB">
        <authorList>
            <consortium name="RefSeq"/>
        </authorList>
    </citation>
    <scope>IDENTIFICATION</scope>
    <source>
        <tissue evidence="20">White muscle</tissue>
    </source>
</reference>
<sequence>MSSSGDRVGPGRMGLLPRADTVDPYRMGLGPRADTVDPYRMGLGPRADTVDPYRMGLGPRADTVIPYMMGLGPRADTVDPYRMGLGPRAEPGGVTNRLGPRGTPAGLRLGLWILCFSWFCFTAHAQMKIPPETVQVWANVLSVQLREAATRYSGANILQKKFRDVESIIKIVDIDGRAQVRDFSEDIERMLGSKMKSVKRLAESAEDADLYHEFNKTLQFDYYNSMLVNTMDDDGNFIELGGEFPLEENEHFNNIPVNTMQSDVQVPTNVYNKDPYILNGIYMSEALNDVFINNFKKDPTLTWQYFGSSSGFFRIYPGIKWTPDSNGVAAFDCRNRNWYIQAATSPKDIIIVVDISGSMKGLKMTIAKHTINTILDTLGENDFVNVIAYTDYVRYVEPCFQGTLVQADLDNREHFKVLVDELHVKGEGKVAKAMKESFKILNEAATKGQGSLCNQAIMLITDGAMEDFKDVFEEFNWPDRRVRLFTYLIGREMTFADNTKWIACNNKGYYTHISTLADVQENVMEYLHVLSRPMVINHNHDIIWTEAYMDSVLFATKAQNLLLMTSVAMPVFSKKKETLSHGILLGVVGSDIPLLEVMKLAPRYRLGPHGYAFLNTNNGYILAHPDLRPLYKDGKKLKPKPNYNSVDLAEVEWEDIDETLRTAMVKGETGTLSLNMRASVDKAKRPMFLTNDYFYTTINDTPFSFGMVLTRGHGQLMFMGTVSVEEGLHDLTSPDLSIAAEWTYCETDIDPHHRKYSQLQAVIRYLQGKEPDLECDEVLLQQTLFDAVVTAPLEAYWQAIMLNASGMEAGVETAFLGTRSGIIRLTRYTGMETRVAKKFLTPADKDNLFTMDHFPLWYRLAMENPPGRFLYYMPVEDNDNKDKTGVSKYVIAVTAVTVSSGGKTAMAGVLEVPQVAVTLPWVRCQLEAQQATQGLEGSSVQALQLVSSQRQPGQALELVQQAHGQNNQAVQRQVQPFQCPQTLEQLSAQPPATPVTLCHLRLVTGVRRGRKGAITQVVTREVEPLEAAESRECPWLQAGEVVVGEVQELQSAEDVNCFLVDSNGFIIVSKERSEVGRFFGEVDGSVMTALIKSGMFKQVSLYDYQGMCRSGHSHSSSARPLLSPFYGLAAVIKWFFSHMLMFLMEFNFCGLWHSDYIVDAKAGYHTSHKAKKVDALQPCDTEYPGFVYDSSIRETNSLIKCGRCQKMFVVQAVPESNLVLMVVQADCDCSRQYSSITLEPKEVKYNASVKCNRMKSQKVRRRPNSCHAYHPKENAKDCGGASEISLSVAVFLTSLATSLAL</sequence>
<evidence type="ECO:0000313" key="19">
    <source>
        <dbReference type="Proteomes" id="UP000808372"/>
    </source>
</evidence>
<evidence type="ECO:0000256" key="6">
    <source>
        <dbReference type="ARBA" id="ARBA00022692"/>
    </source>
</evidence>
<dbReference type="InterPro" id="IPR013608">
    <property type="entry name" value="VWA_N"/>
</dbReference>
<dbReference type="InterPro" id="IPR036465">
    <property type="entry name" value="vWFA_dom_sf"/>
</dbReference>
<dbReference type="Gene3D" id="3.30.450.20">
    <property type="entry name" value="PAS domain"/>
    <property type="match status" value="1"/>
</dbReference>
<dbReference type="Gene3D" id="3.40.50.410">
    <property type="entry name" value="von Willebrand factor, type A domain"/>
    <property type="match status" value="1"/>
</dbReference>
<evidence type="ECO:0000256" key="14">
    <source>
        <dbReference type="ARBA" id="ARBA00023157"/>
    </source>
</evidence>
<comment type="similarity">
    <text evidence="2">Belongs to the calcium channel subunit alpha-2/delta family.</text>
</comment>
<keyword evidence="6" id="KW-0812">Transmembrane</keyword>
<dbReference type="Proteomes" id="UP000808372">
    <property type="component" value="Chromosome 21"/>
</dbReference>
<feature type="domain" description="VWFA" evidence="18">
    <location>
        <begin position="348"/>
        <end position="530"/>
    </location>
</feature>
<comment type="subcellular location">
    <subcellularLocation>
        <location evidence="1">Membrane</location>
        <topology evidence="1">Single-pass type I membrane protein</topology>
    </subcellularLocation>
</comment>
<dbReference type="CDD" id="cd01463">
    <property type="entry name" value="vWA_VGCC_like"/>
    <property type="match status" value="1"/>
</dbReference>
<evidence type="ECO:0000256" key="12">
    <source>
        <dbReference type="ARBA" id="ARBA00023065"/>
    </source>
</evidence>
<proteinExistence type="inferred from homology"/>
<evidence type="ECO:0000256" key="7">
    <source>
        <dbReference type="ARBA" id="ARBA00022723"/>
    </source>
</evidence>
<keyword evidence="14" id="KW-1015">Disulfide bond</keyword>
<dbReference type="InterPro" id="IPR013680">
    <property type="entry name" value="VDCC_a2/dsu"/>
</dbReference>
<evidence type="ECO:0000256" key="15">
    <source>
        <dbReference type="ARBA" id="ARBA00023180"/>
    </source>
</evidence>
<keyword evidence="5" id="KW-0107">Calcium channel</keyword>
<gene>
    <name evidence="20" type="primary">LOC120066590</name>
</gene>
<evidence type="ECO:0000256" key="8">
    <source>
        <dbReference type="ARBA" id="ARBA00022729"/>
    </source>
</evidence>
<keyword evidence="15" id="KW-0325">Glycoprotein</keyword>
<keyword evidence="4" id="KW-0109">Calcium transport</keyword>
<keyword evidence="11" id="KW-1133">Transmembrane helix</keyword>
<dbReference type="RefSeq" id="XP_038873942.1">
    <property type="nucleotide sequence ID" value="XM_039018014.1"/>
</dbReference>
<evidence type="ECO:0000256" key="4">
    <source>
        <dbReference type="ARBA" id="ARBA00022568"/>
    </source>
</evidence>
<evidence type="ECO:0000259" key="18">
    <source>
        <dbReference type="PROSITE" id="PS50234"/>
    </source>
</evidence>
<dbReference type="GeneID" id="120066590"/>
<dbReference type="InterPro" id="IPR002035">
    <property type="entry name" value="VWF_A"/>
</dbReference>
<evidence type="ECO:0000256" key="9">
    <source>
        <dbReference type="ARBA" id="ARBA00022837"/>
    </source>
</evidence>
<keyword evidence="7" id="KW-0479">Metal-binding</keyword>
<name>A0A8U1FC72_SALNM</name>
<dbReference type="GO" id="GO:0046872">
    <property type="term" value="F:metal ion binding"/>
    <property type="evidence" value="ECO:0007669"/>
    <property type="project" value="UniProtKB-KW"/>
</dbReference>
<dbReference type="FunFam" id="3.40.50.410:FF:000007">
    <property type="entry name" value="Calcium voltage-gated channel auxiliary subunit alpha2delta 3"/>
    <property type="match status" value="1"/>
</dbReference>
<dbReference type="PANTHER" id="PTHR10166">
    <property type="entry name" value="VOLTAGE-DEPENDENT CALCIUM CHANNEL SUBUNIT ALPHA-2/DELTA-RELATED"/>
    <property type="match status" value="1"/>
</dbReference>
<evidence type="ECO:0000256" key="5">
    <source>
        <dbReference type="ARBA" id="ARBA00022673"/>
    </source>
</evidence>
<dbReference type="Pfam" id="PF08473">
    <property type="entry name" value="VGCC_alpha2"/>
    <property type="match status" value="1"/>
</dbReference>
<keyword evidence="12" id="KW-0406">Ion transport</keyword>
<keyword evidence="19" id="KW-1185">Reference proteome</keyword>
<dbReference type="GO" id="GO:0005891">
    <property type="term" value="C:voltage-gated calcium channel complex"/>
    <property type="evidence" value="ECO:0007669"/>
    <property type="project" value="TreeGrafter"/>
</dbReference>
<dbReference type="InterPro" id="IPR051173">
    <property type="entry name" value="Ca_channel_alpha-2/delta"/>
</dbReference>
<keyword evidence="16" id="KW-0407">Ion channel</keyword>
<keyword evidence="13" id="KW-0472">Membrane</keyword>
<feature type="region of interest" description="Disordered" evidence="17">
    <location>
        <begin position="1"/>
        <end position="20"/>
    </location>
</feature>
<evidence type="ECO:0000256" key="3">
    <source>
        <dbReference type="ARBA" id="ARBA00022448"/>
    </source>
</evidence>
<protein>
    <submittedName>
        <fullName evidence="20">Voltage-dependent calcium channel subunit alpha-2/delta-4-like</fullName>
    </submittedName>
</protein>